<evidence type="ECO:0000313" key="3">
    <source>
        <dbReference type="EMBL" id="KUF90392.1"/>
    </source>
</evidence>
<reference evidence="3 4" key="1">
    <citation type="submission" date="2015-11" db="EMBL/GenBank/DDBJ databases">
        <title>Genomes and virulence difference between two physiological races of Phytophthora nicotianae.</title>
        <authorList>
            <person name="Liu H."/>
            <person name="Ma X."/>
            <person name="Yu H."/>
            <person name="Fang D."/>
            <person name="Li Y."/>
            <person name="Wang X."/>
            <person name="Wang W."/>
            <person name="Dong Y."/>
            <person name="Xiao B."/>
        </authorList>
    </citation>
    <scope>NUCLEOTIDE SEQUENCE [LARGE SCALE GENOMIC DNA]</scope>
    <source>
        <strain evidence="4">race 1</strain>
    </source>
</reference>
<proteinExistence type="predicted"/>
<comment type="caution">
    <text evidence="3">The sequence shown here is derived from an EMBL/GenBank/DDBJ whole genome shotgun (WGS) entry which is preliminary data.</text>
</comment>
<feature type="chain" id="PRO_5006941159" evidence="2">
    <location>
        <begin position="20"/>
        <end position="230"/>
    </location>
</feature>
<sequence>MQLPLVLGLAALGMQRVAALDVSVCGDATYALSESRALCSGAGSAPAGTACPLRGDVAVADCHNNLASYLDGSCVRPKTLNAASSLDPLGVVCCRPLAVETKAVRQRQHRQRQCRLRRTEAARHGVRWKGRRVESIDTSSAFDGNEDYDESWFTQTTTVTELYDWRSTGHYRGPGHERTRDATPATQTPVTASPPTETPVTEPPSTGTPVIEAPITESPVTESPRPRPTD</sequence>
<gene>
    <name evidence="3" type="ORF">AM588_10003331</name>
</gene>
<evidence type="ECO:0000256" key="2">
    <source>
        <dbReference type="SAM" id="SignalP"/>
    </source>
</evidence>
<dbReference type="Proteomes" id="UP000054636">
    <property type="component" value="Unassembled WGS sequence"/>
</dbReference>
<protein>
    <submittedName>
        <fullName evidence="3">Uncharacterized protein</fullName>
    </submittedName>
</protein>
<name>A0A0W8D2D8_PHYNI</name>
<dbReference type="EMBL" id="LNFP01000686">
    <property type="protein sequence ID" value="KUF90392.1"/>
    <property type="molecule type" value="Genomic_DNA"/>
</dbReference>
<evidence type="ECO:0000256" key="1">
    <source>
        <dbReference type="SAM" id="MobiDB-lite"/>
    </source>
</evidence>
<feature type="compositionally biased region" description="Low complexity" evidence="1">
    <location>
        <begin position="188"/>
        <end position="209"/>
    </location>
</feature>
<evidence type="ECO:0000313" key="4">
    <source>
        <dbReference type="Proteomes" id="UP000054636"/>
    </source>
</evidence>
<feature type="region of interest" description="Disordered" evidence="1">
    <location>
        <begin position="167"/>
        <end position="230"/>
    </location>
</feature>
<feature type="signal peptide" evidence="2">
    <location>
        <begin position="1"/>
        <end position="19"/>
    </location>
</feature>
<dbReference type="AlphaFoldDB" id="A0A0W8D2D8"/>
<keyword evidence="2" id="KW-0732">Signal</keyword>
<organism evidence="3 4">
    <name type="scientific">Phytophthora nicotianae</name>
    <name type="common">Potato buckeye rot agent</name>
    <name type="synonym">Phytophthora parasitica</name>
    <dbReference type="NCBI Taxonomy" id="4792"/>
    <lineage>
        <taxon>Eukaryota</taxon>
        <taxon>Sar</taxon>
        <taxon>Stramenopiles</taxon>
        <taxon>Oomycota</taxon>
        <taxon>Peronosporomycetes</taxon>
        <taxon>Peronosporales</taxon>
        <taxon>Peronosporaceae</taxon>
        <taxon>Phytophthora</taxon>
    </lineage>
</organism>
<accession>A0A0W8D2D8</accession>